<dbReference type="Proteomes" id="UP000267019">
    <property type="component" value="Unassembled WGS sequence"/>
</dbReference>
<proteinExistence type="predicted"/>
<dbReference type="EMBL" id="RBIJ01000001">
    <property type="protein sequence ID" value="RKQ88872.1"/>
    <property type="molecule type" value="Genomic_DNA"/>
</dbReference>
<evidence type="ECO:0000313" key="2">
    <source>
        <dbReference type="Proteomes" id="UP000267019"/>
    </source>
</evidence>
<protein>
    <submittedName>
        <fullName evidence="1">Uncharacterized protein</fullName>
    </submittedName>
</protein>
<keyword evidence="2" id="KW-1185">Reference proteome</keyword>
<reference evidence="1 2" key="1">
    <citation type="submission" date="2018-10" db="EMBL/GenBank/DDBJ databases">
        <title>Genomic Encyclopedia of Type Strains, Phase IV (KMG-IV): sequencing the most valuable type-strain genomes for metagenomic binning, comparative biology and taxonomic classification.</title>
        <authorList>
            <person name="Goeker M."/>
        </authorList>
    </citation>
    <scope>NUCLEOTIDE SEQUENCE [LARGE SCALE GENOMIC DNA]</scope>
    <source>
        <strain evidence="1 2">DSM 22653</strain>
    </source>
</reference>
<dbReference type="AlphaFoldDB" id="A0A660L7R0"/>
<dbReference type="OrthoDB" id="2991597at2"/>
<accession>A0A660L7R0</accession>
<dbReference type="RefSeq" id="WP_121443759.1">
    <property type="nucleotide sequence ID" value="NZ_RBIJ01000001.1"/>
</dbReference>
<organism evidence="1 2">
    <name type="scientific">Brockia lithotrophica</name>
    <dbReference type="NCBI Taxonomy" id="933949"/>
    <lineage>
        <taxon>Bacteria</taxon>
        <taxon>Bacillati</taxon>
        <taxon>Bacillota</taxon>
        <taxon>Bacilli</taxon>
        <taxon>Bacillales</taxon>
        <taxon>Bacillales Family X. Incertae Sedis</taxon>
        <taxon>Brockia</taxon>
    </lineage>
</organism>
<sequence>MPLRREHVEPFVGKPVVVDTDDDTRYIGIVEKVTDDTLYLIPMREPIRLGRNFRLPNPVSTSAASAWPTPQAPDPAFAVVPTSLGFPPGQAPAPPPGGAPPNVHMASIALPLYALLAISLLWI</sequence>
<comment type="caution">
    <text evidence="1">The sequence shown here is derived from an EMBL/GenBank/DDBJ whole genome shotgun (WGS) entry which is preliminary data.</text>
</comment>
<gene>
    <name evidence="1" type="ORF">C7438_0520</name>
</gene>
<name>A0A660L7R0_9BACL</name>
<evidence type="ECO:0000313" key="1">
    <source>
        <dbReference type="EMBL" id="RKQ88872.1"/>
    </source>
</evidence>